<feature type="transmembrane region" description="Helical" evidence="1">
    <location>
        <begin position="650"/>
        <end position="669"/>
    </location>
</feature>
<feature type="transmembrane region" description="Helical" evidence="1">
    <location>
        <begin position="6"/>
        <end position="24"/>
    </location>
</feature>
<dbReference type="InterPro" id="IPR024163">
    <property type="entry name" value="Aerotolerance_reg_N"/>
</dbReference>
<keyword evidence="1" id="KW-0812">Transmembrane</keyword>
<protein>
    <recommendedName>
        <fullName evidence="2">VWFA domain-containing protein</fullName>
    </recommendedName>
</protein>
<evidence type="ECO:0000313" key="4">
    <source>
        <dbReference type="Proteomes" id="UP000218767"/>
    </source>
</evidence>
<dbReference type="InterPro" id="IPR029062">
    <property type="entry name" value="Class_I_gatase-like"/>
</dbReference>
<dbReference type="Proteomes" id="UP000218767">
    <property type="component" value="Unassembled WGS sequence"/>
</dbReference>
<evidence type="ECO:0000259" key="2">
    <source>
        <dbReference type="PROSITE" id="PS50234"/>
    </source>
</evidence>
<dbReference type="SUPFAM" id="SSF53300">
    <property type="entry name" value="vWA-like"/>
    <property type="match status" value="1"/>
</dbReference>
<dbReference type="NCBIfam" id="TIGR02226">
    <property type="entry name" value="two_anch"/>
    <property type="match status" value="1"/>
</dbReference>
<dbReference type="EMBL" id="NVUL01000019">
    <property type="protein sequence ID" value="PCI79270.1"/>
    <property type="molecule type" value="Genomic_DNA"/>
</dbReference>
<dbReference type="Pfam" id="PF07584">
    <property type="entry name" value="BatA"/>
    <property type="match status" value="1"/>
</dbReference>
<dbReference type="Pfam" id="PF13519">
    <property type="entry name" value="VWA_2"/>
    <property type="match status" value="1"/>
</dbReference>
<reference evidence="4" key="1">
    <citation type="submission" date="2017-08" db="EMBL/GenBank/DDBJ databases">
        <title>A dynamic microbial community with high functional redundancy inhabits the cold, oxic subseafloor aquifer.</title>
        <authorList>
            <person name="Tully B.J."/>
            <person name="Wheat C.G."/>
            <person name="Glazer B.T."/>
            <person name="Huber J.A."/>
        </authorList>
    </citation>
    <scope>NUCLEOTIDE SEQUENCE [LARGE SCALE GENOMIC DNA]</scope>
</reference>
<feature type="transmembrane region" description="Helical" evidence="1">
    <location>
        <begin position="56"/>
        <end position="74"/>
    </location>
</feature>
<dbReference type="PANTHER" id="PTHR37464">
    <property type="entry name" value="BLL2463 PROTEIN"/>
    <property type="match status" value="1"/>
</dbReference>
<dbReference type="SUPFAM" id="SSF52317">
    <property type="entry name" value="Class I glutamine amidotransferase-like"/>
    <property type="match status" value="1"/>
</dbReference>
<sequence>MVFLTPLFLLGLLAALIPIAIHLIRKEKPPKVMFSSIRFLKKTSKKLILFQHIQQWLLLLLRSAVIALLVFAFARPLFDSTMARLLDADPMSAVILLDVSMSMRYEDNFELAKQEALDILDGMTSGDEVALISFSNAAAVVRELSTDIDSVRSLINSLDEPGYGTTRYMPNLRLADQLLETSRYENRGIYLISDFQDVGMDNAEEGWKLAPGTAFTGIDVAAVESSNLALTDVRSPEQLLEDAAEQQILARVRSTGTLYLEQGDVSLYVDGELIERVPVDLSDRSEQVVTFTASFDAQGTHDGEVRVTGDNFVVDNSYFFTVDVLPKIRVLLVNGEASDDWFDDEGHWFGLAVSSAAQSPFLLQTIEPAELSPATLRQNDVAVLLNVADLSTGQAAAIENYVREGGSLLLAPGDKVTPEAFNRQFAEIAPAVIQSRGQLGLDDYLVIADFDRRHPILSPLSSDWSARFQNYWSLLPNEAADVLMQFDNTEPALLERSVGEGNVILFSSSLDLEWNNLALQGLFLPFVHETLRYLVQQNPKQRAYQVGDSLDLDPSGTAQIIEAFDAAGNAIQFTNDNFVTTATTPGMINARVDGNPVNFAVNGIPEESNFNRTPVANLYDQIINPDTEPNQSREVRTAQLIEELERPQRVWWWILSLTMLLILAEALVANRTYR</sequence>
<keyword evidence="1" id="KW-1133">Transmembrane helix</keyword>
<dbReference type="Gene3D" id="3.40.50.880">
    <property type="match status" value="1"/>
</dbReference>
<gene>
    <name evidence="3" type="ORF">COB20_05145</name>
</gene>
<evidence type="ECO:0000256" key="1">
    <source>
        <dbReference type="SAM" id="Phobius"/>
    </source>
</evidence>
<dbReference type="CDD" id="cd00198">
    <property type="entry name" value="vWFA"/>
    <property type="match status" value="1"/>
</dbReference>
<comment type="caution">
    <text evidence="3">The sequence shown here is derived from an EMBL/GenBank/DDBJ whole genome shotgun (WGS) entry which is preliminary data.</text>
</comment>
<dbReference type="InterPro" id="IPR002035">
    <property type="entry name" value="VWF_A"/>
</dbReference>
<dbReference type="Gene3D" id="3.40.50.410">
    <property type="entry name" value="von Willebrand factor, type A domain"/>
    <property type="match status" value="1"/>
</dbReference>
<organism evidence="3 4">
    <name type="scientific">SAR86 cluster bacterium</name>
    <dbReference type="NCBI Taxonomy" id="2030880"/>
    <lineage>
        <taxon>Bacteria</taxon>
        <taxon>Pseudomonadati</taxon>
        <taxon>Pseudomonadota</taxon>
        <taxon>Gammaproteobacteria</taxon>
        <taxon>SAR86 cluster</taxon>
    </lineage>
</organism>
<dbReference type="AlphaFoldDB" id="A0A2A4X9N4"/>
<name>A0A2A4X9N4_9GAMM</name>
<evidence type="ECO:0000313" key="3">
    <source>
        <dbReference type="EMBL" id="PCI79270.1"/>
    </source>
</evidence>
<dbReference type="PROSITE" id="PS50234">
    <property type="entry name" value="VWFA"/>
    <property type="match status" value="1"/>
</dbReference>
<proteinExistence type="predicted"/>
<keyword evidence="1" id="KW-0472">Membrane</keyword>
<accession>A0A2A4X9N4</accession>
<dbReference type="InterPro" id="IPR013783">
    <property type="entry name" value="Ig-like_fold"/>
</dbReference>
<feature type="domain" description="VWFA" evidence="2">
    <location>
        <begin position="92"/>
        <end position="271"/>
    </location>
</feature>
<dbReference type="InterPro" id="IPR036465">
    <property type="entry name" value="vWFA_dom_sf"/>
</dbReference>
<dbReference type="SMART" id="SM00327">
    <property type="entry name" value="VWA"/>
    <property type="match status" value="1"/>
</dbReference>
<dbReference type="Gene3D" id="2.60.40.10">
    <property type="entry name" value="Immunoglobulins"/>
    <property type="match status" value="1"/>
</dbReference>
<dbReference type="PANTHER" id="PTHR37464:SF1">
    <property type="entry name" value="BLL2463 PROTEIN"/>
    <property type="match status" value="1"/>
</dbReference>
<dbReference type="InterPro" id="IPR011933">
    <property type="entry name" value="Double_TM_dom"/>
</dbReference>